<gene>
    <name evidence="3" type="ORF">QTP81_15770</name>
</gene>
<feature type="transmembrane region" description="Helical" evidence="1">
    <location>
        <begin position="21"/>
        <end position="41"/>
    </location>
</feature>
<feature type="transmembrane region" description="Helical" evidence="1">
    <location>
        <begin position="104"/>
        <end position="124"/>
    </location>
</feature>
<dbReference type="Proteomes" id="UP001234343">
    <property type="component" value="Unassembled WGS sequence"/>
</dbReference>
<dbReference type="Pfam" id="PF04235">
    <property type="entry name" value="DUF418"/>
    <property type="match status" value="1"/>
</dbReference>
<dbReference type="InterPro" id="IPR007349">
    <property type="entry name" value="DUF418"/>
</dbReference>
<sequence>MLIGLWAGRKLIAGTLMTDKTLLKRTLVIGLVIAFPASLWLKQLGGLNVFSDYSANGLYSVIAYSLAVFPMGLAYAAGFALLWFKKSYWFIIFAAPGRMALTNYLSQTLISIIIFYGLGFGLGMRGAPMSLLFIALIILVLQIGYSALWLKYFRFGPVEWLWRCMTYGKLIPIRYVNR</sequence>
<evidence type="ECO:0000313" key="3">
    <source>
        <dbReference type="EMBL" id="MDM7862062.1"/>
    </source>
</evidence>
<dbReference type="PANTHER" id="PTHR30590">
    <property type="entry name" value="INNER MEMBRANE PROTEIN"/>
    <property type="match status" value="1"/>
</dbReference>
<organism evidence="3 4">
    <name type="scientific">Alteromonas arenosi</name>
    <dbReference type="NCBI Taxonomy" id="3055817"/>
    <lineage>
        <taxon>Bacteria</taxon>
        <taxon>Pseudomonadati</taxon>
        <taxon>Pseudomonadota</taxon>
        <taxon>Gammaproteobacteria</taxon>
        <taxon>Alteromonadales</taxon>
        <taxon>Alteromonadaceae</taxon>
        <taxon>Alteromonas/Salinimonas group</taxon>
        <taxon>Alteromonas</taxon>
    </lineage>
</organism>
<proteinExistence type="predicted"/>
<evidence type="ECO:0000313" key="4">
    <source>
        <dbReference type="Proteomes" id="UP001234343"/>
    </source>
</evidence>
<reference evidence="3 4" key="1">
    <citation type="submission" date="2023-06" db="EMBL/GenBank/DDBJ databases">
        <title>Alteromonas sp. ASW11-36 isolated from intertidal sand.</title>
        <authorList>
            <person name="Li Y."/>
        </authorList>
    </citation>
    <scope>NUCLEOTIDE SEQUENCE [LARGE SCALE GENOMIC DNA]</scope>
    <source>
        <strain evidence="3 4">ASW11-36</strain>
    </source>
</reference>
<dbReference type="EMBL" id="JAUCBP010000013">
    <property type="protein sequence ID" value="MDM7862062.1"/>
    <property type="molecule type" value="Genomic_DNA"/>
</dbReference>
<dbReference type="InterPro" id="IPR052529">
    <property type="entry name" value="Bact_Transport_Assoc"/>
</dbReference>
<feature type="domain" description="DUF418" evidence="2">
    <location>
        <begin position="12"/>
        <end position="169"/>
    </location>
</feature>
<dbReference type="PANTHER" id="PTHR30590:SF2">
    <property type="entry name" value="INNER MEMBRANE PROTEIN"/>
    <property type="match status" value="1"/>
</dbReference>
<protein>
    <submittedName>
        <fullName evidence="3">DUF418 domain-containing protein</fullName>
    </submittedName>
</protein>
<comment type="caution">
    <text evidence="3">The sequence shown here is derived from an EMBL/GenBank/DDBJ whole genome shotgun (WGS) entry which is preliminary data.</text>
</comment>
<accession>A0ABT7T0U4</accession>
<evidence type="ECO:0000256" key="1">
    <source>
        <dbReference type="SAM" id="Phobius"/>
    </source>
</evidence>
<evidence type="ECO:0000259" key="2">
    <source>
        <dbReference type="Pfam" id="PF04235"/>
    </source>
</evidence>
<keyword evidence="1" id="KW-0472">Membrane</keyword>
<feature type="transmembrane region" description="Helical" evidence="1">
    <location>
        <begin position="130"/>
        <end position="150"/>
    </location>
</feature>
<keyword evidence="1" id="KW-1133">Transmembrane helix</keyword>
<keyword evidence="1" id="KW-0812">Transmembrane</keyword>
<name>A0ABT7T0U4_9ALTE</name>
<feature type="transmembrane region" description="Helical" evidence="1">
    <location>
        <begin position="61"/>
        <end position="84"/>
    </location>
</feature>
<keyword evidence="4" id="KW-1185">Reference proteome</keyword>